<dbReference type="PATRIC" id="fig|2064.6.peg.1426"/>
<dbReference type="STRING" id="2064.TR51_06490"/>
<protein>
    <submittedName>
        <fullName evidence="1">Uncharacterized protein</fullName>
    </submittedName>
</protein>
<comment type="caution">
    <text evidence="1">The sequence shown here is derived from an EMBL/GenBank/DDBJ whole genome shotgun (WGS) entry which is preliminary data.</text>
</comment>
<evidence type="ECO:0000313" key="1">
    <source>
        <dbReference type="EMBL" id="KIQ67032.1"/>
    </source>
</evidence>
<organism evidence="1 2">
    <name type="scientific">Kitasatospora griseola</name>
    <name type="common">Streptomyces griseolosporeus</name>
    <dbReference type="NCBI Taxonomy" id="2064"/>
    <lineage>
        <taxon>Bacteria</taxon>
        <taxon>Bacillati</taxon>
        <taxon>Actinomycetota</taxon>
        <taxon>Actinomycetes</taxon>
        <taxon>Kitasatosporales</taxon>
        <taxon>Streptomycetaceae</taxon>
        <taxon>Kitasatospora</taxon>
    </lineage>
</organism>
<accession>A0A0D0Q396</accession>
<evidence type="ECO:0000313" key="2">
    <source>
        <dbReference type="Proteomes" id="UP000032066"/>
    </source>
</evidence>
<dbReference type="Proteomes" id="UP000032066">
    <property type="component" value="Unassembled WGS sequence"/>
</dbReference>
<keyword evidence="2" id="KW-1185">Reference proteome</keyword>
<name>A0A0D0Q396_KITGR</name>
<dbReference type="AlphaFoldDB" id="A0A0D0Q396"/>
<proteinExistence type="predicted"/>
<reference evidence="1 2" key="1">
    <citation type="submission" date="2015-02" db="EMBL/GenBank/DDBJ databases">
        <title>Draft genome sequence of Kitasatospora griseola MF730-N6, a bafilomycin, terpentecin and satosporin producer.</title>
        <authorList>
            <person name="Arens J.C."/>
            <person name="Haltli B."/>
            <person name="Kerr R.G."/>
        </authorList>
    </citation>
    <scope>NUCLEOTIDE SEQUENCE [LARGE SCALE GENOMIC DNA]</scope>
    <source>
        <strain evidence="1 2">MF730-N6</strain>
    </source>
</reference>
<sequence length="65" mass="7198">MDPATATDDTIVCCTSENGQPVALILSPEERRRLARELLTPAGGVPRLLPGGRRIVHRRRLTTHR</sequence>
<gene>
    <name evidence="1" type="ORF">TR51_06490</name>
</gene>
<dbReference type="EMBL" id="JXZB01000001">
    <property type="protein sequence ID" value="KIQ67032.1"/>
    <property type="molecule type" value="Genomic_DNA"/>
</dbReference>